<dbReference type="Proteomes" id="UP000236333">
    <property type="component" value="Unassembled WGS sequence"/>
</dbReference>
<evidence type="ECO:0000313" key="4">
    <source>
        <dbReference type="Proteomes" id="UP000236333"/>
    </source>
</evidence>
<evidence type="ECO:0000259" key="2">
    <source>
        <dbReference type="SMART" id="SM01163"/>
    </source>
</evidence>
<dbReference type="CDD" id="cd02846">
    <property type="entry name" value="PAZ_argonaute_like"/>
    <property type="match status" value="1"/>
</dbReference>
<accession>A0A2J7ZQL5</accession>
<dbReference type="EMBL" id="PGGS01000632">
    <property type="protein sequence ID" value="PNH02562.1"/>
    <property type="molecule type" value="Genomic_DNA"/>
</dbReference>
<keyword evidence="4" id="KW-1185">Reference proteome</keyword>
<reference evidence="3 4" key="1">
    <citation type="journal article" date="2017" name="Mol. Biol. Evol.">
        <title>The 4-celled Tetrabaena socialis nuclear genome reveals the essential components for genetic control of cell number at the origin of multicellularity in the volvocine lineage.</title>
        <authorList>
            <person name="Featherston J."/>
            <person name="Arakaki Y."/>
            <person name="Hanschen E.R."/>
            <person name="Ferris P.J."/>
            <person name="Michod R.E."/>
            <person name="Olson B.J.S.C."/>
            <person name="Nozaki H."/>
            <person name="Durand P.M."/>
        </authorList>
    </citation>
    <scope>NUCLEOTIDE SEQUENCE [LARGE SCALE GENOMIC DNA]</scope>
    <source>
        <strain evidence="3 4">NIES-571</strain>
    </source>
</reference>
<dbReference type="AlphaFoldDB" id="A0A2J7ZQL5"/>
<dbReference type="SUPFAM" id="SSF101690">
    <property type="entry name" value="PAZ domain"/>
    <property type="match status" value="1"/>
</dbReference>
<feature type="domain" description="Argonaute linker 1" evidence="2">
    <location>
        <begin position="230"/>
        <end position="277"/>
    </location>
</feature>
<dbReference type="Gene3D" id="2.170.260.10">
    <property type="entry name" value="paz domain"/>
    <property type="match status" value="1"/>
</dbReference>
<gene>
    <name evidence="3" type="ORF">TSOC_011449</name>
</gene>
<dbReference type="InterPro" id="IPR014811">
    <property type="entry name" value="ArgoL1"/>
</dbReference>
<dbReference type="InterPro" id="IPR036085">
    <property type="entry name" value="PAZ_dom_sf"/>
</dbReference>
<sequence>MERGGGTISMEEAAAALKAVVGAAHAFAAPVNRQSGGDVMGASRRPNLGTLGNAVTLLTNYFALAASPAFPAQARGIGGQGRASGLLGARDHSTAAGASSAAGQTQGLQQSRQRREQLRVPPAPAYSIVEALARQQGWSHGTSRFDGRSVMYLPAELLPVELREWNVKASTTPGGNMEHDFVVSTRLLSVVALTSLSSYLEGGLQQVPRDTMQVLDMVVRHAFAVHPAVCIVGQTFLYADAAQRLGRGNEIWGGFRQSLKAVQSGLQINMDTAFYPVASARPLTELMAELCSSRGPEGLARAGPVGWATAAKGVAGLKVEFAQAKGSRRKALFGLSELGADRTMFMNQKAGRLMSVAEYFANTGRPLAWPQLPCANLGTRPKPNFVPVRGRAPDNATANTIGNASKQEPGPRKGLIGKQAARAQQILQESGAESAWGLAMRTDLLQVPARVLPAPVLQYGGERNLVMGSGLWTLRDVKFLDAVSVSSWAVAVLMPREEVDTPDSRTSLWAFIDLLGASMDKAGMRMVSMGACSRL</sequence>
<evidence type="ECO:0000313" key="3">
    <source>
        <dbReference type="EMBL" id="PNH02562.1"/>
    </source>
</evidence>
<protein>
    <submittedName>
        <fullName evidence="3">Protein argonaute-1</fullName>
    </submittedName>
</protein>
<dbReference type="OrthoDB" id="10252740at2759"/>
<dbReference type="Pfam" id="PF08699">
    <property type="entry name" value="ArgoL1"/>
    <property type="match status" value="1"/>
</dbReference>
<name>A0A2J7ZQL5_9CHLO</name>
<proteinExistence type="predicted"/>
<feature type="compositionally biased region" description="Low complexity" evidence="1">
    <location>
        <begin position="92"/>
        <end position="111"/>
    </location>
</feature>
<feature type="region of interest" description="Disordered" evidence="1">
    <location>
        <begin position="391"/>
        <end position="416"/>
    </location>
</feature>
<organism evidence="3 4">
    <name type="scientific">Tetrabaena socialis</name>
    <dbReference type="NCBI Taxonomy" id="47790"/>
    <lineage>
        <taxon>Eukaryota</taxon>
        <taxon>Viridiplantae</taxon>
        <taxon>Chlorophyta</taxon>
        <taxon>core chlorophytes</taxon>
        <taxon>Chlorophyceae</taxon>
        <taxon>CS clade</taxon>
        <taxon>Chlamydomonadales</taxon>
        <taxon>Tetrabaenaceae</taxon>
        <taxon>Tetrabaena</taxon>
    </lineage>
</organism>
<dbReference type="PANTHER" id="PTHR22891">
    <property type="entry name" value="EUKARYOTIC TRANSLATION INITIATION FACTOR 2C"/>
    <property type="match status" value="1"/>
</dbReference>
<feature type="region of interest" description="Disordered" evidence="1">
    <location>
        <begin position="92"/>
        <end position="120"/>
    </location>
</feature>
<feature type="compositionally biased region" description="Polar residues" evidence="1">
    <location>
        <begin position="396"/>
        <end position="406"/>
    </location>
</feature>
<evidence type="ECO:0000256" key="1">
    <source>
        <dbReference type="SAM" id="MobiDB-lite"/>
    </source>
</evidence>
<dbReference type="SMART" id="SM01163">
    <property type="entry name" value="DUF1785"/>
    <property type="match status" value="1"/>
</dbReference>
<comment type="caution">
    <text evidence="3">The sequence shown here is derived from an EMBL/GenBank/DDBJ whole genome shotgun (WGS) entry which is preliminary data.</text>
</comment>
<dbReference type="Gene3D" id="3.40.50.2300">
    <property type="match status" value="1"/>
</dbReference>